<dbReference type="PROSITE" id="PS50041">
    <property type="entry name" value="C_TYPE_LECTIN_2"/>
    <property type="match status" value="1"/>
</dbReference>
<gene>
    <name evidence="2" type="ORF">PMAYCL1PPCAC_13385</name>
</gene>
<dbReference type="Gene3D" id="3.10.100.10">
    <property type="entry name" value="Mannose-Binding Protein A, subunit A"/>
    <property type="match status" value="1"/>
</dbReference>
<dbReference type="AlphaFoldDB" id="A0AAN5CEU1"/>
<accession>A0AAN5CEU1</accession>
<evidence type="ECO:0000313" key="3">
    <source>
        <dbReference type="Proteomes" id="UP001328107"/>
    </source>
</evidence>
<reference evidence="3" key="1">
    <citation type="submission" date="2022-10" db="EMBL/GenBank/DDBJ databases">
        <title>Genome assembly of Pristionchus species.</title>
        <authorList>
            <person name="Yoshida K."/>
            <person name="Sommer R.J."/>
        </authorList>
    </citation>
    <scope>NUCLEOTIDE SEQUENCE [LARGE SCALE GENOMIC DNA]</scope>
    <source>
        <strain evidence="3">RS5460</strain>
    </source>
</reference>
<feature type="non-terminal residue" evidence="2">
    <location>
        <position position="285"/>
    </location>
</feature>
<dbReference type="InterPro" id="IPR016187">
    <property type="entry name" value="CTDL_fold"/>
</dbReference>
<sequence>LLLLLLSSGALAANYPEYYYLTVGTFQHLCLGYNDNTAYVENQCLIAVQESGVNFNKAKSSCESNFPFGGHIKGSLFSARDEDHMKAVENRRVMNQSGAYFVSNNGNGGTSAVPSSGKTDNIGYICAYKDNMGCPNDQTRFRDKCYKAQSSPMSFEEAVGKCAFGGPKGSIPKVEDDDLNQFLADFAADQFKGEKTRKVWVNAVPPQGDEPWTYAEKAGEIGRDQVTFFRWWFTSGGIKIDRGQNPVLNFERESCEEGVKFGYWTEESGSSKQLTVCEFQTSSTD</sequence>
<dbReference type="SUPFAM" id="SSF56436">
    <property type="entry name" value="C-type lectin-like"/>
    <property type="match status" value="1"/>
</dbReference>
<comment type="caution">
    <text evidence="2">The sequence shown here is derived from an EMBL/GenBank/DDBJ whole genome shotgun (WGS) entry which is preliminary data.</text>
</comment>
<dbReference type="EMBL" id="BTRK01000003">
    <property type="protein sequence ID" value="GMR43190.1"/>
    <property type="molecule type" value="Genomic_DNA"/>
</dbReference>
<dbReference type="Pfam" id="PF00059">
    <property type="entry name" value="Lectin_C"/>
    <property type="match status" value="1"/>
</dbReference>
<dbReference type="Proteomes" id="UP001328107">
    <property type="component" value="Unassembled WGS sequence"/>
</dbReference>
<keyword evidence="3" id="KW-1185">Reference proteome</keyword>
<dbReference type="InterPro" id="IPR001304">
    <property type="entry name" value="C-type_lectin-like"/>
</dbReference>
<evidence type="ECO:0000259" key="1">
    <source>
        <dbReference type="PROSITE" id="PS50041"/>
    </source>
</evidence>
<feature type="non-terminal residue" evidence="2">
    <location>
        <position position="1"/>
    </location>
</feature>
<feature type="domain" description="C-type lectin" evidence="1">
    <location>
        <begin position="141"/>
        <end position="278"/>
    </location>
</feature>
<evidence type="ECO:0000313" key="2">
    <source>
        <dbReference type="EMBL" id="GMR43190.1"/>
    </source>
</evidence>
<proteinExistence type="predicted"/>
<dbReference type="SMART" id="SM00034">
    <property type="entry name" value="CLECT"/>
    <property type="match status" value="1"/>
</dbReference>
<protein>
    <recommendedName>
        <fullName evidence="1">C-type lectin domain-containing protein</fullName>
    </recommendedName>
</protein>
<name>A0AAN5CEU1_9BILA</name>
<organism evidence="2 3">
    <name type="scientific">Pristionchus mayeri</name>
    <dbReference type="NCBI Taxonomy" id="1317129"/>
    <lineage>
        <taxon>Eukaryota</taxon>
        <taxon>Metazoa</taxon>
        <taxon>Ecdysozoa</taxon>
        <taxon>Nematoda</taxon>
        <taxon>Chromadorea</taxon>
        <taxon>Rhabditida</taxon>
        <taxon>Rhabditina</taxon>
        <taxon>Diplogasteromorpha</taxon>
        <taxon>Diplogasteroidea</taxon>
        <taxon>Neodiplogasteridae</taxon>
        <taxon>Pristionchus</taxon>
    </lineage>
</organism>
<dbReference type="InterPro" id="IPR016186">
    <property type="entry name" value="C-type_lectin-like/link_sf"/>
</dbReference>